<dbReference type="Proteomes" id="UP000255467">
    <property type="component" value="Unassembled WGS sequence"/>
</dbReference>
<accession>A0A379JK36</accession>
<evidence type="ECO:0000313" key="1">
    <source>
        <dbReference type="EMBL" id="SUD48631.1"/>
    </source>
</evidence>
<dbReference type="RefSeq" id="WP_039814319.1">
    <property type="nucleotide sequence ID" value="NZ_UGRY01000005.1"/>
</dbReference>
<protein>
    <recommendedName>
        <fullName evidence="3">Tetratricopeptide repeat protein</fullName>
    </recommendedName>
</protein>
<organism evidence="1 2">
    <name type="scientific">Nocardia otitidiscaviarum</name>
    <dbReference type="NCBI Taxonomy" id="1823"/>
    <lineage>
        <taxon>Bacteria</taxon>
        <taxon>Bacillati</taxon>
        <taxon>Actinomycetota</taxon>
        <taxon>Actinomycetes</taxon>
        <taxon>Mycobacteriales</taxon>
        <taxon>Nocardiaceae</taxon>
        <taxon>Nocardia</taxon>
    </lineage>
</organism>
<dbReference type="InterPro" id="IPR011990">
    <property type="entry name" value="TPR-like_helical_dom_sf"/>
</dbReference>
<name>A0A379JK36_9NOCA</name>
<dbReference type="EMBL" id="UGRY01000005">
    <property type="protein sequence ID" value="SUD48631.1"/>
    <property type="molecule type" value="Genomic_DNA"/>
</dbReference>
<dbReference type="OrthoDB" id="2850580at2"/>
<dbReference type="AlphaFoldDB" id="A0A379JK36"/>
<evidence type="ECO:0000313" key="2">
    <source>
        <dbReference type="Proteomes" id="UP000255467"/>
    </source>
</evidence>
<dbReference type="STRING" id="1406858.GCA_000710895_04640"/>
<evidence type="ECO:0008006" key="3">
    <source>
        <dbReference type="Google" id="ProtNLM"/>
    </source>
</evidence>
<keyword evidence="2" id="KW-1185">Reference proteome</keyword>
<gene>
    <name evidence="1" type="ORF">NCTC1934_05968</name>
</gene>
<sequence>MSRSYPYAEWRTTAPPLADRYDSAEPLEWNGRTVYPVHSEPLDTDPCIVTLTLRSSAPPEGVRSLGVGLSVTGGHVVLNGRQLPGVDVWSDAMTGGVALRLCRTDGAGAFSLTPVWVDETDATVSWTGNYGMLVERTPTATVLRCSTGVGAPNFTELVVELCTGTAAALPEPRPAADASRYRDALYDLGVAMHGRGEEDQACQLWTQAAGFGHIGAAWDLGVVRYRRGEYADAAHWWRMAADHGDARAMSGLAEVLERMGNTSEARVWRAARAAESQSPRP</sequence>
<reference evidence="1 2" key="1">
    <citation type="submission" date="2018-06" db="EMBL/GenBank/DDBJ databases">
        <authorList>
            <consortium name="Pathogen Informatics"/>
            <person name="Doyle S."/>
        </authorList>
    </citation>
    <scope>NUCLEOTIDE SEQUENCE [LARGE SCALE GENOMIC DNA]</scope>
    <source>
        <strain evidence="1 2">NCTC1934</strain>
    </source>
</reference>
<dbReference type="SUPFAM" id="SSF81901">
    <property type="entry name" value="HCP-like"/>
    <property type="match status" value="1"/>
</dbReference>
<dbReference type="Gene3D" id="1.25.40.10">
    <property type="entry name" value="Tetratricopeptide repeat domain"/>
    <property type="match status" value="1"/>
</dbReference>
<proteinExistence type="predicted"/>